<dbReference type="PaxDb" id="4113-PGSC0003DMT400097160"/>
<name>M1E015_SOLTU</name>
<protein>
    <submittedName>
        <fullName evidence="2">Uncharacterized protein</fullName>
    </submittedName>
</protein>
<proteinExistence type="predicted"/>
<evidence type="ECO:0000313" key="3">
    <source>
        <dbReference type="Proteomes" id="UP000011115"/>
    </source>
</evidence>
<feature type="compositionally biased region" description="Basic residues" evidence="1">
    <location>
        <begin position="34"/>
        <end position="44"/>
    </location>
</feature>
<sequence length="139" mass="15100">MVYTRFNGVRPVTPVNEPGEESATRGHGRDRGRGRVRGRGRGRGRVVPARDRCLDENFPREEAPPAPQEGIMSFQKGLVGPGILLIVQATQPQINRPDTATIPRVDGALGTDAFFRPLLGPMMIGHLQAVTDRPQLGGN</sequence>
<dbReference type="Gramene" id="PGSC0003DMT400097160">
    <property type="protein sequence ID" value="PGSC0003DMT400097160"/>
    <property type="gene ID" value="PGSC0003DMG400046731"/>
</dbReference>
<dbReference type="HOGENOM" id="CLU_059105_2_0_1"/>
<evidence type="ECO:0000256" key="1">
    <source>
        <dbReference type="SAM" id="MobiDB-lite"/>
    </source>
</evidence>
<feature type="region of interest" description="Disordered" evidence="1">
    <location>
        <begin position="1"/>
        <end position="73"/>
    </location>
</feature>
<dbReference type="EnsemblPlants" id="PGSC0003DMT400097160">
    <property type="protein sequence ID" value="PGSC0003DMT400097160"/>
    <property type="gene ID" value="PGSC0003DMG400046731"/>
</dbReference>
<dbReference type="Proteomes" id="UP000011115">
    <property type="component" value="Unassembled WGS sequence"/>
</dbReference>
<dbReference type="InParanoid" id="M1E015"/>
<feature type="compositionally biased region" description="Basic and acidic residues" evidence="1">
    <location>
        <begin position="22"/>
        <end position="33"/>
    </location>
</feature>
<organism evidence="2 3">
    <name type="scientific">Solanum tuberosum</name>
    <name type="common">Potato</name>
    <dbReference type="NCBI Taxonomy" id="4113"/>
    <lineage>
        <taxon>Eukaryota</taxon>
        <taxon>Viridiplantae</taxon>
        <taxon>Streptophyta</taxon>
        <taxon>Embryophyta</taxon>
        <taxon>Tracheophyta</taxon>
        <taxon>Spermatophyta</taxon>
        <taxon>Magnoliopsida</taxon>
        <taxon>eudicotyledons</taxon>
        <taxon>Gunneridae</taxon>
        <taxon>Pentapetalae</taxon>
        <taxon>asterids</taxon>
        <taxon>lamiids</taxon>
        <taxon>Solanales</taxon>
        <taxon>Solanaceae</taxon>
        <taxon>Solanoideae</taxon>
        <taxon>Solaneae</taxon>
        <taxon>Solanum</taxon>
    </lineage>
</organism>
<dbReference type="AlphaFoldDB" id="M1E015"/>
<evidence type="ECO:0000313" key="2">
    <source>
        <dbReference type="EnsemblPlants" id="PGSC0003DMT400097160"/>
    </source>
</evidence>
<feature type="compositionally biased region" description="Basic and acidic residues" evidence="1">
    <location>
        <begin position="48"/>
        <end position="63"/>
    </location>
</feature>
<keyword evidence="3" id="KW-1185">Reference proteome</keyword>
<reference evidence="2" key="2">
    <citation type="submission" date="2015-06" db="UniProtKB">
        <authorList>
            <consortium name="EnsemblPlants"/>
        </authorList>
    </citation>
    <scope>IDENTIFICATION</scope>
    <source>
        <strain evidence="2">DM1-3 516 R44</strain>
    </source>
</reference>
<accession>M1E015</accession>
<reference evidence="3" key="1">
    <citation type="journal article" date="2011" name="Nature">
        <title>Genome sequence and analysis of the tuber crop potato.</title>
        <authorList>
            <consortium name="The Potato Genome Sequencing Consortium"/>
        </authorList>
    </citation>
    <scope>NUCLEOTIDE SEQUENCE [LARGE SCALE GENOMIC DNA]</scope>
    <source>
        <strain evidence="3">cv. DM1-3 516 R44</strain>
    </source>
</reference>